<feature type="chain" id="PRO_5046383856" evidence="1">
    <location>
        <begin position="27"/>
        <end position="188"/>
    </location>
</feature>
<keyword evidence="1" id="KW-0732">Signal</keyword>
<dbReference type="InterPro" id="IPR025500">
    <property type="entry name" value="DUF4390"/>
</dbReference>
<dbReference type="Proteomes" id="UP000652176">
    <property type="component" value="Unassembled WGS sequence"/>
</dbReference>
<dbReference type="EMBL" id="JACXSS010000001">
    <property type="protein sequence ID" value="MBD9355363.1"/>
    <property type="molecule type" value="Genomic_DNA"/>
</dbReference>
<keyword evidence="3" id="KW-1185">Reference proteome</keyword>
<proteinExistence type="predicted"/>
<dbReference type="RefSeq" id="WP_192373741.1">
    <property type="nucleotide sequence ID" value="NZ_CAJHIV010000001.1"/>
</dbReference>
<evidence type="ECO:0000256" key="1">
    <source>
        <dbReference type="SAM" id="SignalP"/>
    </source>
</evidence>
<evidence type="ECO:0000313" key="2">
    <source>
        <dbReference type="EMBL" id="MBD9355363.1"/>
    </source>
</evidence>
<dbReference type="Pfam" id="PF14334">
    <property type="entry name" value="DUF4390"/>
    <property type="match status" value="1"/>
</dbReference>
<organism evidence="2 3">
    <name type="scientific">Methylomonas albis</name>
    <dbReference type="NCBI Taxonomy" id="1854563"/>
    <lineage>
        <taxon>Bacteria</taxon>
        <taxon>Pseudomonadati</taxon>
        <taxon>Pseudomonadota</taxon>
        <taxon>Gammaproteobacteria</taxon>
        <taxon>Methylococcales</taxon>
        <taxon>Methylococcaceae</taxon>
        <taxon>Methylomonas</taxon>
    </lineage>
</organism>
<gene>
    <name evidence="2" type="ORF">IE877_05625</name>
</gene>
<reference evidence="2 3" key="1">
    <citation type="submission" date="2020-09" db="EMBL/GenBank/DDBJ databases">
        <title>Methylomonas albis sp. nov. and Methylomonas fluvii sp. nov.: Two cold-adapted methanotrophs from the River Elbe and an amended description of Methylovulum psychrotolerans strain Eb1.</title>
        <authorList>
            <person name="Bussmann I.K."/>
            <person name="Klings K.-W."/>
            <person name="Warnstedt J."/>
            <person name="Hoppert M."/>
            <person name="Saborowski A."/>
            <person name="Horn F."/>
            <person name="Liebner S."/>
        </authorList>
    </citation>
    <scope>NUCLEOTIDE SEQUENCE [LARGE SCALE GENOMIC DNA]</scope>
    <source>
        <strain evidence="2 3">EbA</strain>
    </source>
</reference>
<comment type="caution">
    <text evidence="2">The sequence shown here is derived from an EMBL/GenBank/DDBJ whole genome shotgun (WGS) entry which is preliminary data.</text>
</comment>
<evidence type="ECO:0000313" key="3">
    <source>
        <dbReference type="Proteomes" id="UP000652176"/>
    </source>
</evidence>
<protein>
    <submittedName>
        <fullName evidence="2">DUF4390 domain-containing protein</fullName>
    </submittedName>
</protein>
<feature type="signal peptide" evidence="1">
    <location>
        <begin position="1"/>
        <end position="26"/>
    </location>
</feature>
<sequence length="188" mass="21317">MPSCLKPLRYGLLLLCLQIAPGIAEGGDYAARIEYAELQSADRGYTVQAHIDYRLSPTAKEALHKGVPLAWDVTIELREPGVLWDTVIHSRKLTYSLQFHALLNQYAVQTPFDRSEMFLTLSAATNFMAAVHDSTLIPAKLLTAGKPYLLAVKTQFNRERLPIPLRPLAYLDNRWFLSSAWYTWPIQK</sequence>
<name>A0ABR9CWV9_9GAMM</name>
<accession>A0ABR9CWV9</accession>